<evidence type="ECO:0000313" key="1">
    <source>
        <dbReference type="EMBL" id="CDK30299.1"/>
    </source>
</evidence>
<protein>
    <submittedName>
        <fullName evidence="1">Phospholipase C-like phosphodiesterase</fullName>
    </submittedName>
</protein>
<dbReference type="PANTHER" id="PTHR13593">
    <property type="match status" value="1"/>
</dbReference>
<dbReference type="eggNOG" id="COG3325">
    <property type="taxonomic scope" value="Bacteria"/>
</dbReference>
<dbReference type="InterPro" id="IPR017946">
    <property type="entry name" value="PLC-like_Pdiesterase_TIM-brl"/>
</dbReference>
<dbReference type="OrthoDB" id="5240859at2"/>
<dbReference type="AlphaFoldDB" id="V6DFH4"/>
<sequence length="326" mass="38700">MKNINYISYLLFFLGLNIYCLEDNLDVWCLPNDSRCYHEVTFLTSHNSFSSEEDGYMQPQQKWSLENQLKNGVRGFMLDTHYSSNFFRGKKKIRLCHNNCTLTQMVLRPFKGKPMSLKKSFKIFKEFLEKNDKEIITLFLENYTEGKDLDDVIESSGIKDLILTPSIWDPCKKDGWPKVKWMQKNNKRMVIFNQKGQTRYIYDEWSCHLENQYGTTNVNRASQERLESIAAGKDQDRYIYVMNYFPHFYIKPFQRINFERINSQGVPKLLDNCLKSKVFGKRYPNFIAVDFVNEGNLMRLVNEINNKANDRKTRKLMYSKLVKKNS</sequence>
<name>V6DFH4_9BACT</name>
<dbReference type="GO" id="GO:0008081">
    <property type="term" value="F:phosphoric diester hydrolase activity"/>
    <property type="evidence" value="ECO:0007669"/>
    <property type="project" value="InterPro"/>
</dbReference>
<dbReference type="Proteomes" id="UP000018769">
    <property type="component" value="Chromosome I"/>
</dbReference>
<accession>V6DFH4</accession>
<reference evidence="1 2" key="1">
    <citation type="journal article" date="2015" name="Biol. Direct">
        <title>Babela massiliensis, a representative of a widespread bacterial phylum with unusual adaptations to parasitism in amoebae.</title>
        <authorList>
            <person name="Pagnier I."/>
            <person name="Yutin N."/>
            <person name="Croce O."/>
            <person name="Makarova K.S."/>
            <person name="Wolf Y.I."/>
            <person name="Benamar S."/>
            <person name="Raoult D."/>
            <person name="Koonin E.V."/>
            <person name="La Scola B."/>
        </authorList>
    </citation>
    <scope>NUCLEOTIDE SEQUENCE [LARGE SCALE GENOMIC DNA]</scope>
    <source>
        <strain evidence="2">BABL1</strain>
    </source>
</reference>
<evidence type="ECO:0000313" key="2">
    <source>
        <dbReference type="Proteomes" id="UP000018769"/>
    </source>
</evidence>
<dbReference type="HOGENOM" id="CLU_036028_0_0_7"/>
<dbReference type="GO" id="GO:0006629">
    <property type="term" value="P:lipid metabolic process"/>
    <property type="evidence" value="ECO:0007669"/>
    <property type="project" value="InterPro"/>
</dbReference>
<dbReference type="RefSeq" id="WP_023791235.1">
    <property type="nucleotide sequence ID" value="NC_023003.1"/>
</dbReference>
<dbReference type="PANTHER" id="PTHR13593:SF140">
    <property type="entry name" value="PLC-LIKE PHOSPHODIESTERASE"/>
    <property type="match status" value="1"/>
</dbReference>
<dbReference type="KEGG" id="dpb:BABL1_gene_993"/>
<dbReference type="InterPro" id="IPR051057">
    <property type="entry name" value="PI-PLC_domain"/>
</dbReference>
<dbReference type="Gene3D" id="3.20.20.190">
    <property type="entry name" value="Phosphatidylinositol (PI) phosphodiesterase"/>
    <property type="match status" value="1"/>
</dbReference>
<organism evidence="1 2">
    <name type="scientific">Candidatus Babela massiliensis</name>
    <dbReference type="NCBI Taxonomy" id="673862"/>
    <lineage>
        <taxon>Bacteria</taxon>
        <taxon>Candidatus Babelota</taxon>
        <taxon>Candidatus Babeliae</taxon>
        <taxon>Candidatus Babeliales</taxon>
        <taxon>Candidatus Babeliaceae</taxon>
        <taxon>Candidatus Babela</taxon>
    </lineage>
</organism>
<gene>
    <name evidence="1" type="ORF">BABL1_gene_993</name>
</gene>
<dbReference type="SUPFAM" id="SSF51695">
    <property type="entry name" value="PLC-like phosphodiesterases"/>
    <property type="match status" value="1"/>
</dbReference>
<proteinExistence type="predicted"/>
<keyword evidence="2" id="KW-1185">Reference proteome</keyword>
<dbReference type="STRING" id="673862.BABL1_gene_993"/>
<dbReference type="EMBL" id="HG793133">
    <property type="protein sequence ID" value="CDK30299.1"/>
    <property type="molecule type" value="Genomic_DNA"/>
</dbReference>
<dbReference type="Pfam" id="PF26178">
    <property type="entry name" value="PI-PLC_cat"/>
    <property type="match status" value="1"/>
</dbReference>